<dbReference type="Pfam" id="PF13607">
    <property type="entry name" value="Succ_CoA_lig"/>
    <property type="match status" value="1"/>
</dbReference>
<dbReference type="Proteomes" id="UP000199328">
    <property type="component" value="Unassembled WGS sequence"/>
</dbReference>
<dbReference type="GO" id="GO:0005524">
    <property type="term" value="F:ATP binding"/>
    <property type="evidence" value="ECO:0007669"/>
    <property type="project" value="UniProtKB-UniRule"/>
</dbReference>
<dbReference type="EMBL" id="FNFV01000003">
    <property type="protein sequence ID" value="SDK55911.1"/>
    <property type="molecule type" value="Genomic_DNA"/>
</dbReference>
<evidence type="ECO:0000313" key="5">
    <source>
        <dbReference type="Proteomes" id="UP000199328"/>
    </source>
</evidence>
<evidence type="ECO:0000256" key="1">
    <source>
        <dbReference type="ARBA" id="ARBA00022532"/>
    </source>
</evidence>
<dbReference type="Gene3D" id="3.40.50.720">
    <property type="entry name" value="NAD(P)-binding Rossmann-like Domain"/>
    <property type="match status" value="1"/>
</dbReference>
<evidence type="ECO:0000313" key="4">
    <source>
        <dbReference type="EMBL" id="SDK55911.1"/>
    </source>
</evidence>
<accession>A0A1G9CW67</accession>
<dbReference type="SMART" id="SM00881">
    <property type="entry name" value="CoA_binding"/>
    <property type="match status" value="1"/>
</dbReference>
<dbReference type="SUPFAM" id="SSF52210">
    <property type="entry name" value="Succinyl-CoA synthetase domains"/>
    <property type="match status" value="2"/>
</dbReference>
<keyword evidence="2" id="KW-0067">ATP-binding</keyword>
<feature type="domain" description="ATP-grasp" evidence="3">
    <location>
        <begin position="483"/>
        <end position="687"/>
    </location>
</feature>
<dbReference type="SUPFAM" id="SSF56059">
    <property type="entry name" value="Glutathione synthetase ATP-binding domain-like"/>
    <property type="match status" value="1"/>
</dbReference>
<dbReference type="Pfam" id="PF13549">
    <property type="entry name" value="ATP-grasp_5"/>
    <property type="match status" value="1"/>
</dbReference>
<dbReference type="InterPro" id="IPR036291">
    <property type="entry name" value="NAD(P)-bd_dom_sf"/>
</dbReference>
<dbReference type="OrthoDB" id="9807426at2"/>
<reference evidence="5" key="1">
    <citation type="submission" date="2016-10" db="EMBL/GenBank/DDBJ databases">
        <authorList>
            <person name="Varghese N."/>
            <person name="Submissions S."/>
        </authorList>
    </citation>
    <scope>NUCLEOTIDE SEQUENCE [LARGE SCALE GENOMIC DNA]</scope>
    <source>
        <strain evidence="5">CGMCC 1.10789</strain>
    </source>
</reference>
<dbReference type="GO" id="GO:0006099">
    <property type="term" value="P:tricarboxylic acid cycle"/>
    <property type="evidence" value="ECO:0007669"/>
    <property type="project" value="UniProtKB-KW"/>
</dbReference>
<dbReference type="PANTHER" id="PTHR42793">
    <property type="entry name" value="COA BINDING DOMAIN CONTAINING PROTEIN"/>
    <property type="match status" value="1"/>
</dbReference>
<dbReference type="STRING" id="990712.SAMN05216257_103251"/>
<dbReference type="SUPFAM" id="SSF51735">
    <property type="entry name" value="NAD(P)-binding Rossmann-fold domains"/>
    <property type="match status" value="1"/>
</dbReference>
<dbReference type="InterPro" id="IPR003781">
    <property type="entry name" value="CoA-bd"/>
</dbReference>
<dbReference type="Gene3D" id="3.30.470.20">
    <property type="entry name" value="ATP-grasp fold, B domain"/>
    <property type="match status" value="1"/>
</dbReference>
<dbReference type="GO" id="GO:0046872">
    <property type="term" value="F:metal ion binding"/>
    <property type="evidence" value="ECO:0007669"/>
    <property type="project" value="InterPro"/>
</dbReference>
<gene>
    <name evidence="4" type="ORF">SAMN05216257_103251</name>
</gene>
<proteinExistence type="predicted"/>
<organism evidence="4 5">
    <name type="scientific">Meinhardsimonia xiamenensis</name>
    <dbReference type="NCBI Taxonomy" id="990712"/>
    <lineage>
        <taxon>Bacteria</taxon>
        <taxon>Pseudomonadati</taxon>
        <taxon>Pseudomonadota</taxon>
        <taxon>Alphaproteobacteria</taxon>
        <taxon>Rhodobacterales</taxon>
        <taxon>Paracoccaceae</taxon>
        <taxon>Meinhardsimonia</taxon>
    </lineage>
</organism>
<sequence>MTSDLSRLFRPRAIAVIGGGVWGANVIATCRKMGFDGRLMAVHPTRGEIAGVPAVRRVADLPVAPDAAFVAVNRAAAIEAIEELGRRGAGGAVCFASGFAEADAETGDGAALQARLLAVAGRMPILGPNCYGFINALDRAALWPDQHGLVPVERGVALVGQSSNMLINLTMQRRGLPISHVVAAGNQAQLGLAAIGRALLADDRVTALGLHIEGLGDPSAFEALARAARAVGKPVVALKVGASAEAQTATLSHTASLVGSAAGAAALFARLGVAQVHDLASFLEALKLAHGLGRLPAASLASMSCSGGEASLMADMAAARGIAFPALTEGQRARLREVLGPKVALSNPLDYHTYIWGDTEAMAETFAAMLAGPAALGCLIVDYPRADRCDASAWAPVIEAAARARAASACPLALLATLPENMPEEIAAEAFARGLVPLAGLAEALDAIAALARAGGAPEAPAPAFAPPEPAGGRVTLSEAEAKAALADHGLAVPAGRRAASAAQAREAAEALGFPVVLKAEGIAHKTEAGAVRLGLTSGAEVEAAARAMGAGSFLVERMVEGAVAELVLGITRDPAHGFLLTIGAGGQLAELLADTATLIVPAGRAEILAALSRLRIWRLLAGWRGAPAGNIEAVADAALALQDFVIAAEGRVVEAEINPLIVTPERAVAADALVVRIESEGEGADG</sequence>
<protein>
    <submittedName>
        <fullName evidence="4">Acyl-CoA synthetase (NDP forming)</fullName>
    </submittedName>
</protein>
<dbReference type="InterPro" id="IPR032875">
    <property type="entry name" value="Succ_CoA_lig_flav_dom"/>
</dbReference>
<dbReference type="Gene3D" id="3.40.50.261">
    <property type="entry name" value="Succinyl-CoA synthetase domains"/>
    <property type="match status" value="2"/>
</dbReference>
<dbReference type="Pfam" id="PF13380">
    <property type="entry name" value="CoA_binding_2"/>
    <property type="match status" value="1"/>
</dbReference>
<evidence type="ECO:0000256" key="2">
    <source>
        <dbReference type="PROSITE-ProRule" id="PRU00409"/>
    </source>
</evidence>
<keyword evidence="5" id="KW-1185">Reference proteome</keyword>
<keyword evidence="2" id="KW-0547">Nucleotide-binding</keyword>
<dbReference type="PANTHER" id="PTHR42793:SF4">
    <property type="entry name" value="BLL6376 PROTEIN"/>
    <property type="match status" value="1"/>
</dbReference>
<evidence type="ECO:0000259" key="3">
    <source>
        <dbReference type="PROSITE" id="PS50975"/>
    </source>
</evidence>
<dbReference type="InterPro" id="IPR011761">
    <property type="entry name" value="ATP-grasp"/>
</dbReference>
<dbReference type="PROSITE" id="PS50975">
    <property type="entry name" value="ATP_GRASP"/>
    <property type="match status" value="1"/>
</dbReference>
<dbReference type="AlphaFoldDB" id="A0A1G9CW67"/>
<dbReference type="InterPro" id="IPR013815">
    <property type="entry name" value="ATP_grasp_subdomain_1"/>
</dbReference>
<dbReference type="InterPro" id="IPR016102">
    <property type="entry name" value="Succinyl-CoA_synth-like"/>
</dbReference>
<keyword evidence="1" id="KW-0816">Tricarboxylic acid cycle</keyword>
<dbReference type="Gene3D" id="3.30.1490.20">
    <property type="entry name" value="ATP-grasp fold, A domain"/>
    <property type="match status" value="1"/>
</dbReference>
<name>A0A1G9CW67_9RHOB</name>
<dbReference type="RefSeq" id="WP_092499951.1">
    <property type="nucleotide sequence ID" value="NZ_FNFV01000003.1"/>
</dbReference>